<feature type="domain" description="Thioesterase" evidence="2">
    <location>
        <begin position="5"/>
        <end position="228"/>
    </location>
</feature>
<comment type="similarity">
    <text evidence="1">Belongs to the thioesterase family.</text>
</comment>
<dbReference type="AlphaFoldDB" id="A0A3S9V2Q6"/>
<dbReference type="Gene3D" id="3.40.50.1820">
    <property type="entry name" value="alpha/beta hydrolase"/>
    <property type="match status" value="1"/>
</dbReference>
<dbReference type="SUPFAM" id="SSF53474">
    <property type="entry name" value="alpha/beta-Hydrolases"/>
    <property type="match status" value="1"/>
</dbReference>
<evidence type="ECO:0000313" key="3">
    <source>
        <dbReference type="EMBL" id="AZS16828.1"/>
    </source>
</evidence>
<organism evidence="3 4">
    <name type="scientific">Paenibacillus lutimineralis</name>
    <dbReference type="NCBI Taxonomy" id="2707005"/>
    <lineage>
        <taxon>Bacteria</taxon>
        <taxon>Bacillati</taxon>
        <taxon>Bacillota</taxon>
        <taxon>Bacilli</taxon>
        <taxon>Bacillales</taxon>
        <taxon>Paenibacillaceae</taxon>
        <taxon>Paenibacillus</taxon>
    </lineage>
</organism>
<dbReference type="InterPro" id="IPR029058">
    <property type="entry name" value="AB_hydrolase_fold"/>
</dbReference>
<evidence type="ECO:0000313" key="4">
    <source>
        <dbReference type="Proteomes" id="UP000270678"/>
    </source>
</evidence>
<dbReference type="GO" id="GO:0008610">
    <property type="term" value="P:lipid biosynthetic process"/>
    <property type="evidence" value="ECO:0007669"/>
    <property type="project" value="TreeGrafter"/>
</dbReference>
<dbReference type="KEGG" id="plut:EI981_21760"/>
<evidence type="ECO:0000259" key="2">
    <source>
        <dbReference type="Pfam" id="PF00975"/>
    </source>
</evidence>
<sequence>MTISLICLPYAGGSAQVYKRWTNRLHPAVRLVPAELAGRGSRMGEPFYADAAEAVRDLLPLVLETALGSDSYALFGHSMGSLLGYEILHALREEGFPLPTTVFLSGRGAPHCEQEETRQTHMLPDGEFLEELKRLGGMPSELFQHQELLDMFMPILRADFKLVGEYEHRMRPPLPLRLTVLNGKDDDCVKGPLCEWERYATEGCELMLFEGGHFFLHERERDVVAVINKMLTEAPAPIYP</sequence>
<dbReference type="PANTHER" id="PTHR11487">
    <property type="entry name" value="THIOESTERASE"/>
    <property type="match status" value="1"/>
</dbReference>
<dbReference type="InterPro" id="IPR012223">
    <property type="entry name" value="TEII"/>
</dbReference>
<dbReference type="PANTHER" id="PTHR11487:SF0">
    <property type="entry name" value="S-ACYL FATTY ACID SYNTHASE THIOESTERASE, MEDIUM CHAIN"/>
    <property type="match status" value="1"/>
</dbReference>
<dbReference type="Pfam" id="PF00975">
    <property type="entry name" value="Thioesterase"/>
    <property type="match status" value="1"/>
</dbReference>
<accession>A0A3S9V2Q6</accession>
<gene>
    <name evidence="3" type="ORF">EI981_21760</name>
</gene>
<dbReference type="InterPro" id="IPR001031">
    <property type="entry name" value="Thioesterase"/>
</dbReference>
<proteinExistence type="inferred from homology"/>
<keyword evidence="4" id="KW-1185">Reference proteome</keyword>
<evidence type="ECO:0000256" key="1">
    <source>
        <dbReference type="ARBA" id="ARBA00007169"/>
    </source>
</evidence>
<dbReference type="EMBL" id="CP034346">
    <property type="protein sequence ID" value="AZS16828.1"/>
    <property type="molecule type" value="Genomic_DNA"/>
</dbReference>
<protein>
    <submittedName>
        <fullName evidence="3">Thioesterase</fullName>
    </submittedName>
</protein>
<dbReference type="OrthoDB" id="2213423at2"/>
<dbReference type="Proteomes" id="UP000270678">
    <property type="component" value="Chromosome"/>
</dbReference>
<dbReference type="RefSeq" id="WP_127001818.1">
    <property type="nucleotide sequence ID" value="NZ_CP034346.1"/>
</dbReference>
<name>A0A3S9V2Q6_9BACL</name>
<reference evidence="4" key="1">
    <citation type="submission" date="2018-12" db="EMBL/GenBank/DDBJ databases">
        <title>Complete genome sequence of Paenibacillus sp. MBLB1234.</title>
        <authorList>
            <person name="Nam Y.-D."/>
            <person name="Kang J."/>
            <person name="Chung W.-H."/>
            <person name="Park Y.S."/>
        </authorList>
    </citation>
    <scope>NUCLEOTIDE SEQUENCE [LARGE SCALE GENOMIC DNA]</scope>
    <source>
        <strain evidence="4">MBLB1234</strain>
    </source>
</reference>